<dbReference type="AlphaFoldDB" id="A0A3P3RCQ9"/>
<sequence>MHRLRRYAIIVLTIAVITSAIYATGAFSSLQSSRQANVNVAGDASGYLALEPAQNSKNSVYATYQNGKLRVSLNSMADAAGSGVNPGGKTTVNNVFTITNQGTQPVAVWLATDSGAVSFTRGTSGRAMETKGQAVRLAPGDPVSISIVVDTTNLESGGSLRPGMTVHASTDVAGTPVNSGGGNSDAGQTSPPPTESQQSQQHSKKTTDKQKSTDKDDGGGLLDGLSHAVNNPEETLNDAGEAITDFVVGSLKWFKNKAPGYIYQKLRNAATHPLQTIYQAGEQAWNFFLGVALGDLAMPSSKFPMDQAETLSYLGGWITGTIVPGLDVATGVRDFVSAAMKGDPAGMIIEAVGLVPGLGALENAKDLYRTPIKWAKAFPTAADEAFKLVSGPFLKNAPTEAKHLVLSAFGKGSDEAGTAAKNGDEGFKRSDSVSDSRLNELTTKYSEERIKRLVNKHGFITADIDDFAKRGVDLRKVEGLSQSGVSKGNIHTLTKANANLKVAYKLTSRGFSGDQLAYLAKHGEEAHPKITVSQAETLKDVGYSADDIIHISKNANSKYPVRIKRPIEGSVRNPLDGYKAQNPVATGATTEQLVKLRKQEIPTDDIRYYVDNGYSLKFVSYLKKSRSPKEVRRTIKKLRKTKYRTFLFGKCRDISASNGAANRTIELGEHSFKPPQKCIV</sequence>
<name>A0A3P3RCQ9_9EURY</name>
<dbReference type="Proteomes" id="UP000282322">
    <property type="component" value="Unassembled WGS sequence"/>
</dbReference>
<dbReference type="EMBL" id="RRCH01000019">
    <property type="protein sequence ID" value="RRJ30728.1"/>
    <property type="molecule type" value="Genomic_DNA"/>
</dbReference>
<evidence type="ECO:0000313" key="3">
    <source>
        <dbReference type="Proteomes" id="UP000282322"/>
    </source>
</evidence>
<reference evidence="2 3" key="1">
    <citation type="submission" date="2018-11" db="EMBL/GenBank/DDBJ databases">
        <title>Taxonoimc description of Halomarina strain SPP-AMP-1.</title>
        <authorList>
            <person name="Pal Y."/>
            <person name="Srinivasana K."/>
            <person name="Verma A."/>
            <person name="Kumar P."/>
        </authorList>
    </citation>
    <scope>NUCLEOTIDE SEQUENCE [LARGE SCALE GENOMIC DNA]</scope>
    <source>
        <strain evidence="2 3">SPP-AMP-1</strain>
    </source>
</reference>
<accession>A0A3P3RCQ9</accession>
<gene>
    <name evidence="2" type="ORF">EIK79_08835</name>
</gene>
<protein>
    <submittedName>
        <fullName evidence="2">DUF1102 domain-containing protein</fullName>
    </submittedName>
</protein>
<feature type="compositionally biased region" description="Basic and acidic residues" evidence="1">
    <location>
        <begin position="205"/>
        <end position="218"/>
    </location>
</feature>
<dbReference type="OrthoDB" id="330708at2157"/>
<evidence type="ECO:0000313" key="2">
    <source>
        <dbReference type="EMBL" id="RRJ30728.1"/>
    </source>
</evidence>
<organism evidence="2 3">
    <name type="scientific">Halocatena pleomorpha</name>
    <dbReference type="NCBI Taxonomy" id="1785090"/>
    <lineage>
        <taxon>Archaea</taxon>
        <taxon>Methanobacteriati</taxon>
        <taxon>Methanobacteriota</taxon>
        <taxon>Stenosarchaea group</taxon>
        <taxon>Halobacteria</taxon>
        <taxon>Halobacteriales</taxon>
        <taxon>Natronomonadaceae</taxon>
        <taxon>Halocatena</taxon>
    </lineage>
</organism>
<proteinExistence type="predicted"/>
<feature type="region of interest" description="Disordered" evidence="1">
    <location>
        <begin position="154"/>
        <end position="232"/>
    </location>
</feature>
<keyword evidence="3" id="KW-1185">Reference proteome</keyword>
<comment type="caution">
    <text evidence="2">The sequence shown here is derived from an EMBL/GenBank/DDBJ whole genome shotgun (WGS) entry which is preliminary data.</text>
</comment>
<dbReference type="RefSeq" id="WP_124954761.1">
    <property type="nucleotide sequence ID" value="NZ_RRCH01000019.1"/>
</dbReference>
<evidence type="ECO:0000256" key="1">
    <source>
        <dbReference type="SAM" id="MobiDB-lite"/>
    </source>
</evidence>
<dbReference type="CDD" id="cd20742">
    <property type="entry name" value="FIX_vWA-like"/>
    <property type="match status" value="1"/>
</dbReference>